<organism evidence="1 2">
    <name type="scientific">Hygrophoropsis aurantiaca</name>
    <dbReference type="NCBI Taxonomy" id="72124"/>
    <lineage>
        <taxon>Eukaryota</taxon>
        <taxon>Fungi</taxon>
        <taxon>Dikarya</taxon>
        <taxon>Basidiomycota</taxon>
        <taxon>Agaricomycotina</taxon>
        <taxon>Agaricomycetes</taxon>
        <taxon>Agaricomycetidae</taxon>
        <taxon>Boletales</taxon>
        <taxon>Coniophorineae</taxon>
        <taxon>Hygrophoropsidaceae</taxon>
        <taxon>Hygrophoropsis</taxon>
    </lineage>
</organism>
<dbReference type="EMBL" id="MU267701">
    <property type="protein sequence ID" value="KAH7910751.1"/>
    <property type="molecule type" value="Genomic_DNA"/>
</dbReference>
<protein>
    <submittedName>
        <fullName evidence="1">Uncharacterized protein</fullName>
    </submittedName>
</protein>
<gene>
    <name evidence="1" type="ORF">BJ138DRAFT_1101588</name>
</gene>
<accession>A0ACB8AC11</accession>
<evidence type="ECO:0000313" key="1">
    <source>
        <dbReference type="EMBL" id="KAH7910751.1"/>
    </source>
</evidence>
<keyword evidence="2" id="KW-1185">Reference proteome</keyword>
<comment type="caution">
    <text evidence="1">The sequence shown here is derived from an EMBL/GenBank/DDBJ whole genome shotgun (WGS) entry which is preliminary data.</text>
</comment>
<dbReference type="Proteomes" id="UP000790377">
    <property type="component" value="Unassembled WGS sequence"/>
</dbReference>
<sequence length="139" mass="14677">MFKSILSILFFALFAAAQNAAIGYPPQGTSVSPGSSLIVQVERPNTLSGSEEVAVVIGIQSCATRACISPADFMGSILYNGKFSPQYYDPEDPPYQNITVQIPSSLANGTALIGVAHLTLIGAGLYPWLEVLNRTIAIA</sequence>
<evidence type="ECO:0000313" key="2">
    <source>
        <dbReference type="Proteomes" id="UP000790377"/>
    </source>
</evidence>
<name>A0ACB8AC11_9AGAM</name>
<proteinExistence type="predicted"/>
<reference evidence="1" key="1">
    <citation type="journal article" date="2021" name="New Phytol.">
        <title>Evolutionary innovations through gain and loss of genes in the ectomycorrhizal Boletales.</title>
        <authorList>
            <person name="Wu G."/>
            <person name="Miyauchi S."/>
            <person name="Morin E."/>
            <person name="Kuo A."/>
            <person name="Drula E."/>
            <person name="Varga T."/>
            <person name="Kohler A."/>
            <person name="Feng B."/>
            <person name="Cao Y."/>
            <person name="Lipzen A."/>
            <person name="Daum C."/>
            <person name="Hundley H."/>
            <person name="Pangilinan J."/>
            <person name="Johnson J."/>
            <person name="Barry K."/>
            <person name="LaButti K."/>
            <person name="Ng V."/>
            <person name="Ahrendt S."/>
            <person name="Min B."/>
            <person name="Choi I.G."/>
            <person name="Park H."/>
            <person name="Plett J.M."/>
            <person name="Magnuson J."/>
            <person name="Spatafora J.W."/>
            <person name="Nagy L.G."/>
            <person name="Henrissat B."/>
            <person name="Grigoriev I.V."/>
            <person name="Yang Z.L."/>
            <person name="Xu J."/>
            <person name="Martin F.M."/>
        </authorList>
    </citation>
    <scope>NUCLEOTIDE SEQUENCE</scope>
    <source>
        <strain evidence="1">ATCC 28755</strain>
    </source>
</reference>